<dbReference type="SUPFAM" id="SSF55811">
    <property type="entry name" value="Nudix"/>
    <property type="match status" value="1"/>
</dbReference>
<dbReference type="InterPro" id="IPR000086">
    <property type="entry name" value="NUDIX_hydrolase_dom"/>
</dbReference>
<gene>
    <name evidence="4" type="primary">nudF</name>
    <name evidence="4" type="ORF">LPAF129_16290</name>
</gene>
<evidence type="ECO:0000313" key="4">
    <source>
        <dbReference type="EMBL" id="GKS81943.1"/>
    </source>
</evidence>
<evidence type="ECO:0000259" key="3">
    <source>
        <dbReference type="PROSITE" id="PS51462"/>
    </source>
</evidence>
<feature type="domain" description="Nudix hydrolase" evidence="3">
    <location>
        <begin position="40"/>
        <end position="172"/>
    </location>
</feature>
<organism evidence="4 5">
    <name type="scientific">Ligilactobacillus pabuli</name>
    <dbReference type="NCBI Taxonomy" id="2886039"/>
    <lineage>
        <taxon>Bacteria</taxon>
        <taxon>Bacillati</taxon>
        <taxon>Bacillota</taxon>
        <taxon>Bacilli</taxon>
        <taxon>Lactobacillales</taxon>
        <taxon>Lactobacillaceae</taxon>
        <taxon>Ligilactobacillus</taxon>
    </lineage>
</organism>
<keyword evidence="2" id="KW-0378">Hydrolase</keyword>
<dbReference type="InterPro" id="IPR015797">
    <property type="entry name" value="NUDIX_hydrolase-like_dom_sf"/>
</dbReference>
<dbReference type="PROSITE" id="PS51462">
    <property type="entry name" value="NUDIX"/>
    <property type="match status" value="1"/>
</dbReference>
<sequence>MNLEEKIKDVQRLFTGHIINLDIETVELPDGREAKREIVRHHGAVGVVAITAEDKMIFIRQWREPLRKVTLEIPAGKIDPGEEKDPLKTAKREMNEETRYQAEQYELLTSFYSSPGFADELMYLYHASGLTPVANELPQDQDEFLQVEELSAQEVMAAFESGEICDAKTIMAVLYWRLMG</sequence>
<reference evidence="4" key="1">
    <citation type="journal article" date="2022" name="Int. J. Syst. Evol. Microbiol.">
        <title>A novel species of lactic acid bacteria, Ligilactobacillus pabuli sp. nov., isolated from alfalfa silage.</title>
        <authorList>
            <person name="Tohno M."/>
            <person name="Tanizawa Y."/>
            <person name="Sawada H."/>
            <person name="Sakamoto M."/>
            <person name="Ohkuma M."/>
            <person name="Kobayashi H."/>
        </authorList>
    </citation>
    <scope>NUCLEOTIDE SEQUENCE</scope>
    <source>
        <strain evidence="4">AF129</strain>
    </source>
</reference>
<dbReference type="EMBL" id="BQXH01000015">
    <property type="protein sequence ID" value="GKS81943.1"/>
    <property type="molecule type" value="Genomic_DNA"/>
</dbReference>
<proteinExistence type="predicted"/>
<comment type="cofactor">
    <cofactor evidence="1">
        <name>Mg(2+)</name>
        <dbReference type="ChEBI" id="CHEBI:18420"/>
    </cofactor>
</comment>
<evidence type="ECO:0000256" key="1">
    <source>
        <dbReference type="ARBA" id="ARBA00001946"/>
    </source>
</evidence>
<dbReference type="PANTHER" id="PTHR11839:SF18">
    <property type="entry name" value="NUDIX HYDROLASE DOMAIN-CONTAINING PROTEIN"/>
    <property type="match status" value="1"/>
</dbReference>
<dbReference type="CDD" id="cd03424">
    <property type="entry name" value="NUDIX_ADPRase_Nudt5_UGPPase_Nudt14"/>
    <property type="match status" value="1"/>
</dbReference>
<dbReference type="RefSeq" id="WP_244055871.1">
    <property type="nucleotide sequence ID" value="NZ_BQXH01000015.1"/>
</dbReference>
<dbReference type="PANTHER" id="PTHR11839">
    <property type="entry name" value="UDP/ADP-SUGAR PYROPHOSPHATASE"/>
    <property type="match status" value="1"/>
</dbReference>
<protein>
    <submittedName>
        <fullName evidence="4">ADP-ribose pyrophosphatase</fullName>
    </submittedName>
</protein>
<keyword evidence="5" id="KW-1185">Reference proteome</keyword>
<accession>A0ABQ5JJ69</accession>
<evidence type="ECO:0000256" key="2">
    <source>
        <dbReference type="ARBA" id="ARBA00022801"/>
    </source>
</evidence>
<evidence type="ECO:0000313" key="5">
    <source>
        <dbReference type="Proteomes" id="UP001055149"/>
    </source>
</evidence>
<dbReference type="Pfam" id="PF00293">
    <property type="entry name" value="NUDIX"/>
    <property type="match status" value="1"/>
</dbReference>
<name>A0ABQ5JJ69_9LACO</name>
<dbReference type="Proteomes" id="UP001055149">
    <property type="component" value="Unassembled WGS sequence"/>
</dbReference>
<dbReference type="Gene3D" id="3.90.79.10">
    <property type="entry name" value="Nucleoside Triphosphate Pyrophosphohydrolase"/>
    <property type="match status" value="1"/>
</dbReference>
<comment type="caution">
    <text evidence="4">The sequence shown here is derived from an EMBL/GenBank/DDBJ whole genome shotgun (WGS) entry which is preliminary data.</text>
</comment>